<dbReference type="PROSITE" id="PS51375">
    <property type="entry name" value="PPR"/>
    <property type="match status" value="3"/>
</dbReference>
<keyword evidence="6" id="KW-1185">Reference proteome</keyword>
<evidence type="ECO:0000256" key="3">
    <source>
        <dbReference type="PROSITE-ProRule" id="PRU00708"/>
    </source>
</evidence>
<name>G7ICI7_MEDTR</name>
<dbReference type="EMBL" id="CM001217">
    <property type="protein sequence ID" value="AES60040.2"/>
    <property type="molecule type" value="Genomic_DNA"/>
</dbReference>
<reference evidence="4 6" key="1">
    <citation type="journal article" date="2011" name="Nature">
        <title>The Medicago genome provides insight into the evolution of rhizobial symbioses.</title>
        <authorList>
            <person name="Young N.D."/>
            <person name="Debelle F."/>
            <person name="Oldroyd G.E."/>
            <person name="Geurts R."/>
            <person name="Cannon S.B."/>
            <person name="Udvardi M.K."/>
            <person name="Benedito V.A."/>
            <person name="Mayer K.F."/>
            <person name="Gouzy J."/>
            <person name="Schoof H."/>
            <person name="Van de Peer Y."/>
            <person name="Proost S."/>
            <person name="Cook D.R."/>
            <person name="Meyers B.C."/>
            <person name="Spannagl M."/>
            <person name="Cheung F."/>
            <person name="De Mita S."/>
            <person name="Krishnakumar V."/>
            <person name="Gundlach H."/>
            <person name="Zhou S."/>
            <person name="Mudge J."/>
            <person name="Bharti A.K."/>
            <person name="Murray J.D."/>
            <person name="Naoumkina M.A."/>
            <person name="Rosen B."/>
            <person name="Silverstein K.A."/>
            <person name="Tang H."/>
            <person name="Rombauts S."/>
            <person name="Zhao P.X."/>
            <person name="Zhou P."/>
            <person name="Barbe V."/>
            <person name="Bardou P."/>
            <person name="Bechner M."/>
            <person name="Bellec A."/>
            <person name="Berger A."/>
            <person name="Berges H."/>
            <person name="Bidwell S."/>
            <person name="Bisseling T."/>
            <person name="Choisne N."/>
            <person name="Couloux A."/>
            <person name="Denny R."/>
            <person name="Deshpande S."/>
            <person name="Dai X."/>
            <person name="Doyle J.J."/>
            <person name="Dudez A.M."/>
            <person name="Farmer A.D."/>
            <person name="Fouteau S."/>
            <person name="Franken C."/>
            <person name="Gibelin C."/>
            <person name="Gish J."/>
            <person name="Goldstein S."/>
            <person name="Gonzalez A.J."/>
            <person name="Green P.J."/>
            <person name="Hallab A."/>
            <person name="Hartog M."/>
            <person name="Hua A."/>
            <person name="Humphray S.J."/>
            <person name="Jeong D.H."/>
            <person name="Jing Y."/>
            <person name="Jocker A."/>
            <person name="Kenton S.M."/>
            <person name="Kim D.J."/>
            <person name="Klee K."/>
            <person name="Lai H."/>
            <person name="Lang C."/>
            <person name="Lin S."/>
            <person name="Macmil S.L."/>
            <person name="Magdelenat G."/>
            <person name="Matthews L."/>
            <person name="McCorrison J."/>
            <person name="Monaghan E.L."/>
            <person name="Mun J.H."/>
            <person name="Najar F.Z."/>
            <person name="Nicholson C."/>
            <person name="Noirot C."/>
            <person name="O'Bleness M."/>
            <person name="Paule C.R."/>
            <person name="Poulain J."/>
            <person name="Prion F."/>
            <person name="Qin B."/>
            <person name="Qu C."/>
            <person name="Retzel E.F."/>
            <person name="Riddle C."/>
            <person name="Sallet E."/>
            <person name="Samain S."/>
            <person name="Samson N."/>
            <person name="Sanders I."/>
            <person name="Saurat O."/>
            <person name="Scarpelli C."/>
            <person name="Schiex T."/>
            <person name="Segurens B."/>
            <person name="Severin A.J."/>
            <person name="Sherrier D.J."/>
            <person name="Shi R."/>
            <person name="Sims S."/>
            <person name="Singer S.R."/>
            <person name="Sinharoy S."/>
            <person name="Sterck L."/>
            <person name="Viollet A."/>
            <person name="Wang B.B."/>
            <person name="Wang K."/>
            <person name="Wang M."/>
            <person name="Wang X."/>
            <person name="Warfsmann J."/>
            <person name="Weissenbach J."/>
            <person name="White D.D."/>
            <person name="White J.D."/>
            <person name="Wiley G.B."/>
            <person name="Wincker P."/>
            <person name="Xing Y."/>
            <person name="Yang L."/>
            <person name="Yao Z."/>
            <person name="Ying F."/>
            <person name="Zhai J."/>
            <person name="Zhou L."/>
            <person name="Zuber A."/>
            <person name="Denarie J."/>
            <person name="Dixon R.A."/>
            <person name="May G.D."/>
            <person name="Schwartz D.C."/>
            <person name="Rogers J."/>
            <person name="Quetier F."/>
            <person name="Town C.D."/>
            <person name="Roe B.A."/>
        </authorList>
    </citation>
    <scope>NUCLEOTIDE SEQUENCE [LARGE SCALE GENOMIC DNA]</scope>
    <source>
        <strain evidence="4">A17</strain>
        <strain evidence="5 6">cv. Jemalong A17</strain>
    </source>
</reference>
<organism evidence="4 6">
    <name type="scientific">Medicago truncatula</name>
    <name type="common">Barrel medic</name>
    <name type="synonym">Medicago tribuloides</name>
    <dbReference type="NCBI Taxonomy" id="3880"/>
    <lineage>
        <taxon>Eukaryota</taxon>
        <taxon>Viridiplantae</taxon>
        <taxon>Streptophyta</taxon>
        <taxon>Embryophyta</taxon>
        <taxon>Tracheophyta</taxon>
        <taxon>Spermatophyta</taxon>
        <taxon>Magnoliopsida</taxon>
        <taxon>eudicotyledons</taxon>
        <taxon>Gunneridae</taxon>
        <taxon>Pentapetalae</taxon>
        <taxon>rosids</taxon>
        <taxon>fabids</taxon>
        <taxon>Fabales</taxon>
        <taxon>Fabaceae</taxon>
        <taxon>Papilionoideae</taxon>
        <taxon>50 kb inversion clade</taxon>
        <taxon>NPAAA clade</taxon>
        <taxon>Hologalegina</taxon>
        <taxon>IRL clade</taxon>
        <taxon>Trifolieae</taxon>
        <taxon>Medicago</taxon>
    </lineage>
</organism>
<evidence type="ECO:0000313" key="4">
    <source>
        <dbReference type="EMBL" id="AES60040.2"/>
    </source>
</evidence>
<accession>A0A0C3ULQ3</accession>
<evidence type="ECO:0000313" key="6">
    <source>
        <dbReference type="Proteomes" id="UP000002051"/>
    </source>
</evidence>
<dbReference type="Pfam" id="PF13041">
    <property type="entry name" value="PPR_2"/>
    <property type="match status" value="1"/>
</dbReference>
<proteinExistence type="inferred from homology"/>
<gene>
    <name evidence="4" type="ordered locus">MTR_1g039290</name>
</gene>
<dbReference type="NCBIfam" id="TIGR00756">
    <property type="entry name" value="PPR"/>
    <property type="match status" value="3"/>
</dbReference>
<dbReference type="eggNOG" id="KOG4197">
    <property type="taxonomic scope" value="Eukaryota"/>
</dbReference>
<dbReference type="PANTHER" id="PTHR46128">
    <property type="entry name" value="MITOCHONDRIAL GROUP I INTRON SPLICING FACTOR CCM1"/>
    <property type="match status" value="1"/>
</dbReference>
<dbReference type="InterPro" id="IPR002885">
    <property type="entry name" value="PPR_rpt"/>
</dbReference>
<accession>G7ICI7</accession>
<feature type="repeat" description="PPR" evidence="3">
    <location>
        <begin position="79"/>
        <end position="109"/>
    </location>
</feature>
<dbReference type="InterPro" id="IPR011990">
    <property type="entry name" value="TPR-like_helical_dom_sf"/>
</dbReference>
<comment type="similarity">
    <text evidence="1">Belongs to the PPR family. P subfamily.</text>
</comment>
<evidence type="ECO:0000256" key="2">
    <source>
        <dbReference type="ARBA" id="ARBA00022737"/>
    </source>
</evidence>
<dbReference type="Pfam" id="PF12854">
    <property type="entry name" value="PPR_1"/>
    <property type="match status" value="1"/>
</dbReference>
<evidence type="ECO:0000256" key="1">
    <source>
        <dbReference type="ARBA" id="ARBA00007626"/>
    </source>
</evidence>
<reference evidence="4 6" key="2">
    <citation type="journal article" date="2014" name="BMC Genomics">
        <title>An improved genome release (version Mt4.0) for the model legume Medicago truncatula.</title>
        <authorList>
            <person name="Tang H."/>
            <person name="Krishnakumar V."/>
            <person name="Bidwell S."/>
            <person name="Rosen B."/>
            <person name="Chan A."/>
            <person name="Zhou S."/>
            <person name="Gentzbittel L."/>
            <person name="Childs K.L."/>
            <person name="Yandell M."/>
            <person name="Gundlach H."/>
            <person name="Mayer K.F."/>
            <person name="Schwartz D.C."/>
            <person name="Town C.D."/>
        </authorList>
    </citation>
    <scope>GENOME REANNOTATION</scope>
    <source>
        <strain evidence="5 6">cv. Jemalong A17</strain>
    </source>
</reference>
<evidence type="ECO:0000313" key="5">
    <source>
        <dbReference type="EnsemblPlants" id="AES60040"/>
    </source>
</evidence>
<dbReference type="Proteomes" id="UP000002051">
    <property type="component" value="Unassembled WGS sequence"/>
</dbReference>
<dbReference type="PaxDb" id="3880-AES60040"/>
<feature type="repeat" description="PPR" evidence="3">
    <location>
        <begin position="117"/>
        <end position="151"/>
    </location>
</feature>
<dbReference type="HOGENOM" id="CLU_1167364_0_0_1"/>
<sequence>MTIKFDTMFHNMYLKIMKFISRTFKFNSKISLFDKIIKTGHHPSTPILNDLFEGLSLQGEIHKALLVYNDFLLKGFKLDYVSYDILIEGLCKIGETEKAIELLRQVKIDDGYSNFNVRSFYNNIIFRLCKDRRVNQAYDLYSEMIVKKINPDAITYHNLIYGYCIVGQFKQAIALFRKLEAYMDPSVYVLTLVTEGEVKAAKSTIALMIKGGVKPIVASFHSVIDELYKGEGRVDKIA</sequence>
<dbReference type="PANTHER" id="PTHR46128:SF211">
    <property type="entry name" value="PENTACOTRIPEPTIDE-REPEAT REGION OF PRORP DOMAIN-CONTAINING PROTEIN"/>
    <property type="match status" value="1"/>
</dbReference>
<feature type="repeat" description="PPR" evidence="3">
    <location>
        <begin position="152"/>
        <end position="182"/>
    </location>
</feature>
<dbReference type="AlphaFoldDB" id="G7ICI7"/>
<reference evidence="5" key="3">
    <citation type="submission" date="2015-04" db="UniProtKB">
        <authorList>
            <consortium name="EnsemblPlants"/>
        </authorList>
    </citation>
    <scope>IDENTIFICATION</scope>
    <source>
        <strain evidence="5">cv. Jemalong A17</strain>
    </source>
</reference>
<dbReference type="InterPro" id="IPR050872">
    <property type="entry name" value="PPR_P_subfamily"/>
</dbReference>
<keyword evidence="2" id="KW-0677">Repeat</keyword>
<protein>
    <submittedName>
        <fullName evidence="4">Pentatricopeptide (PPR) repeat protein</fullName>
    </submittedName>
</protein>
<dbReference type="Gene3D" id="1.25.40.10">
    <property type="entry name" value="Tetratricopeptide repeat domain"/>
    <property type="match status" value="2"/>
</dbReference>
<dbReference type="SUPFAM" id="SSF81901">
    <property type="entry name" value="HCP-like"/>
    <property type="match status" value="1"/>
</dbReference>
<dbReference type="EnsemblPlants" id="AES60040">
    <property type="protein sequence ID" value="AES60040"/>
    <property type="gene ID" value="MTR_1g039290"/>
</dbReference>